<evidence type="ECO:0000313" key="4">
    <source>
        <dbReference type="EMBL" id="OKH37832.1"/>
    </source>
</evidence>
<organism evidence="4 5">
    <name type="scientific">[Phormidium ambiguum] IAM M-71</name>
    <dbReference type="NCBI Taxonomy" id="454136"/>
    <lineage>
        <taxon>Bacteria</taxon>
        <taxon>Bacillati</taxon>
        <taxon>Cyanobacteriota</taxon>
        <taxon>Cyanophyceae</taxon>
        <taxon>Oscillatoriophycideae</taxon>
        <taxon>Aerosakkonematales</taxon>
        <taxon>Aerosakkonemataceae</taxon>
        <taxon>Floridanema</taxon>
    </lineage>
</organism>
<evidence type="ECO:0000256" key="1">
    <source>
        <dbReference type="SAM" id="Phobius"/>
    </source>
</evidence>
<reference evidence="4 5" key="1">
    <citation type="submission" date="2016-11" db="EMBL/GenBank/DDBJ databases">
        <title>Draft Genome Sequences of Nine Cyanobacterial Strains from Diverse Habitats.</title>
        <authorList>
            <person name="Zhu T."/>
            <person name="Hou S."/>
            <person name="Lu X."/>
            <person name="Hess W.R."/>
        </authorList>
    </citation>
    <scope>NUCLEOTIDE SEQUENCE [LARGE SCALE GENOMIC DNA]</scope>
    <source>
        <strain evidence="4 5">IAM M-71</strain>
    </source>
</reference>
<proteinExistence type="predicted"/>
<dbReference type="SUPFAM" id="SSF51735">
    <property type="entry name" value="NAD(P)-binding Rossmann-fold domains"/>
    <property type="match status" value="1"/>
</dbReference>
<evidence type="ECO:0000259" key="2">
    <source>
        <dbReference type="Pfam" id="PF01370"/>
    </source>
</evidence>
<dbReference type="STRING" id="454136.NIES2119_11805"/>
<dbReference type="NCBIfam" id="NF005653">
    <property type="entry name" value="PRK07424.1"/>
    <property type="match status" value="1"/>
</dbReference>
<feature type="domain" description="NAD-dependent epimerase/dehydratase" evidence="2">
    <location>
        <begin position="177"/>
        <end position="276"/>
    </location>
</feature>
<dbReference type="InterPro" id="IPR001509">
    <property type="entry name" value="Epimerase_deHydtase"/>
</dbReference>
<dbReference type="Gene3D" id="3.40.50.720">
    <property type="entry name" value="NAD(P)-binding Rossmann-like Domain"/>
    <property type="match status" value="1"/>
</dbReference>
<dbReference type="Pfam" id="PF04116">
    <property type="entry name" value="FA_hydroxylase"/>
    <property type="match status" value="1"/>
</dbReference>
<gene>
    <name evidence="4" type="ORF">NIES2119_11805</name>
</gene>
<dbReference type="EMBL" id="MRCE01000010">
    <property type="protein sequence ID" value="OKH37832.1"/>
    <property type="molecule type" value="Genomic_DNA"/>
</dbReference>
<dbReference type="InterPro" id="IPR036291">
    <property type="entry name" value="NAD(P)-bd_dom_sf"/>
</dbReference>
<dbReference type="InterPro" id="IPR006694">
    <property type="entry name" value="Fatty_acid_hydroxylase"/>
</dbReference>
<keyword evidence="1" id="KW-1133">Transmembrane helix</keyword>
<comment type="caution">
    <text evidence="4">The sequence shown here is derived from an EMBL/GenBank/DDBJ whole genome shotgun (WGS) entry which is preliminary data.</text>
</comment>
<dbReference type="GO" id="GO:0016491">
    <property type="term" value="F:oxidoreductase activity"/>
    <property type="evidence" value="ECO:0007669"/>
    <property type="project" value="InterPro"/>
</dbReference>
<keyword evidence="1" id="KW-0812">Transmembrane</keyword>
<feature type="domain" description="Fatty acid hydroxylase" evidence="3">
    <location>
        <begin position="19"/>
        <end position="168"/>
    </location>
</feature>
<keyword evidence="1" id="KW-0472">Membrane</keyword>
<protein>
    <submittedName>
        <fullName evidence="4">Sterol desaturase</fullName>
    </submittedName>
</protein>
<dbReference type="Proteomes" id="UP000185860">
    <property type="component" value="Unassembled WGS sequence"/>
</dbReference>
<dbReference type="AlphaFoldDB" id="A0A1U7IKY2"/>
<dbReference type="Pfam" id="PF01370">
    <property type="entry name" value="Epimerase"/>
    <property type="match status" value="1"/>
</dbReference>
<evidence type="ECO:0000259" key="3">
    <source>
        <dbReference type="Pfam" id="PF04116"/>
    </source>
</evidence>
<accession>A0A1U7IKY2</accession>
<sequence>MNLKLLTIQIFIQLMLGLLSVLLAEMVRDVYHIAGHYWKPLQSFHTLHHKAYRRDLSMTSLEAYKKAQLYNDVPESSVMVTLTALAALISQSYGMWVGFLYSLLFLISAIARSQGWLLVTDFSHKPGDLVEIPSRWAVNRTYHWRHHFDQGNAYYCGTFTLVDNVLGTSLSLKGKVVAITGASGALGQALIDELLLQGAKVIALTTNNHAEFRPEINVVNWQIGLEADLATYLKKVDIFIINHGVNTYGDRSWAAIQKSYEVNAFSTMRLAEIFLETVTESDHKAIKELWINTSEAEVNPAFSPLYELSKRTLGDFITLRRLDAPCVIRKLILGPFKSQLNPYGVMSARWVAWALVALAKRDFRNIIVTINPITYIAFPIKEFCQSLYFRLFTSSGVGSR</sequence>
<feature type="transmembrane region" description="Helical" evidence="1">
    <location>
        <begin position="78"/>
        <end position="107"/>
    </location>
</feature>
<dbReference type="RefSeq" id="WP_073593672.1">
    <property type="nucleotide sequence ID" value="NZ_MRCE01000010.1"/>
</dbReference>
<dbReference type="GO" id="GO:0008610">
    <property type="term" value="P:lipid biosynthetic process"/>
    <property type="evidence" value="ECO:0007669"/>
    <property type="project" value="InterPro"/>
</dbReference>
<dbReference type="GO" id="GO:0005506">
    <property type="term" value="F:iron ion binding"/>
    <property type="evidence" value="ECO:0007669"/>
    <property type="project" value="InterPro"/>
</dbReference>
<name>A0A1U7IKY2_9CYAN</name>
<dbReference type="OrthoDB" id="452815at2"/>
<evidence type="ECO:0000313" key="5">
    <source>
        <dbReference type="Proteomes" id="UP000185860"/>
    </source>
</evidence>